<evidence type="ECO:0000313" key="4">
    <source>
        <dbReference type="Proteomes" id="UP000184147"/>
    </source>
</evidence>
<proteinExistence type="predicted"/>
<evidence type="ECO:0000259" key="2">
    <source>
        <dbReference type="Pfam" id="PF19313"/>
    </source>
</evidence>
<reference evidence="3 4" key="1">
    <citation type="submission" date="2016-11" db="EMBL/GenBank/DDBJ databases">
        <authorList>
            <person name="Jaros S."/>
            <person name="Januszkiewicz K."/>
            <person name="Wedrychowicz H."/>
        </authorList>
    </citation>
    <scope>NUCLEOTIDE SEQUENCE [LARGE SCALE GENOMIC DNA]</scope>
    <source>
        <strain evidence="3 4">DSM 25660</strain>
    </source>
</reference>
<dbReference type="Pfam" id="PF19313">
    <property type="entry name" value="DUF5916"/>
    <property type="match status" value="1"/>
</dbReference>
<keyword evidence="4" id="KW-1185">Reference proteome</keyword>
<feature type="transmembrane region" description="Helical" evidence="1">
    <location>
        <begin position="34"/>
        <end position="51"/>
    </location>
</feature>
<protein>
    <recommendedName>
        <fullName evidence="2">DUF5916 domain-containing protein</fullName>
    </recommendedName>
</protein>
<gene>
    <name evidence="3" type="ORF">SAMN05444377_10749</name>
</gene>
<dbReference type="SUPFAM" id="SSF49344">
    <property type="entry name" value="CBD9-like"/>
    <property type="match status" value="1"/>
</dbReference>
<dbReference type="Proteomes" id="UP000184147">
    <property type="component" value="Unassembled WGS sequence"/>
</dbReference>
<evidence type="ECO:0000256" key="1">
    <source>
        <dbReference type="SAM" id="Phobius"/>
    </source>
</evidence>
<feature type="domain" description="DUF5916" evidence="2">
    <location>
        <begin position="260"/>
        <end position="835"/>
    </location>
</feature>
<dbReference type="CDD" id="cd09618">
    <property type="entry name" value="CBM9_like_2"/>
    <property type="match status" value="1"/>
</dbReference>
<organism evidence="3 4">
    <name type="scientific">Flavobacterium fontis</name>
    <dbReference type="NCBI Taxonomy" id="1124188"/>
    <lineage>
        <taxon>Bacteria</taxon>
        <taxon>Pseudomonadati</taxon>
        <taxon>Bacteroidota</taxon>
        <taxon>Flavobacteriia</taxon>
        <taxon>Flavobacteriales</taxon>
        <taxon>Flavobacteriaceae</taxon>
        <taxon>Flavobacterium</taxon>
    </lineage>
</organism>
<dbReference type="STRING" id="1124188.SAMN05444377_10749"/>
<keyword evidence="1" id="KW-0812">Transmembrane</keyword>
<sequence length="836" mass="96219">MAVNLISNYLRTTRYDSGISLYLHTNPLLMKPKIGFIFLFLLLSFYGLAQAPKKTLRTKFSDEKFTIDGVLDEKAWATADTATDFVMIEPDNGKLEEPTRKSVVKVVYSNEALYVGAIMYDSQPETILRELTIRDDFATADHFGVILNGFNDGQQDFRFFVSAAGVQQDCVYTDASGEDFSWDAIWESDVKITDFGWVAEFKIPYAALRFPPNAKQTWGINFYREVKTIRFQYTWNLIDNKIGTEANQAGILEGIENIKTPTRLFFIPYSSFYLNTNNTQKTNGELKGGMDIKYGINDAFTLDAILIPDFGQTKFDNVVLNLGPFEQTFNENRPFFTEGTEMFSKGDLLYSRRIGGTPILQENLGPNEEVVERPVAVNLYNAMKVSGRTDKGLGVGILNALTQRMFSDIRNTVTGETRKELVEPLTNYNLMVLDQRFRKNSSVSLINTNVTREGHFRDANVTALLFDLNTRENTFNLSGDYKISTIKRPEARDLTGYNTSLFFGETSGNYRFGIGGQYVSTFFDINDLGVNFQTHYHSLYANASYRILNPTKRFNTFSLFVNGYSEFDNRTGRVQQFNLRYNVNIVDKKNDYYGFGMSARPVKVYDFYEARTEFDTRFLTLPETFNVFAYISTNYNRPFAIDFNPSFTYLNEEGRRSYYVQLAPRYRFSNKFSMVWDYSYGFQNNNIGYTGQNDVLGDIYMGRRDVTTHTLSITGKYSINHNITINLTTRYYWSYALYNRYYSLNSDGSLTNLGADAFDADQNFNTWNCDLNFSWWFAPGSQINILYRNNAFLFDRSDFNIDTRSNFGRVLSANSLDHILSVSVRYFVDYNSLRKK</sequence>
<dbReference type="AlphaFoldDB" id="A0A1M5AZN6"/>
<dbReference type="Gene3D" id="2.60.40.1190">
    <property type="match status" value="1"/>
</dbReference>
<keyword evidence="1" id="KW-1133">Transmembrane helix</keyword>
<dbReference type="InterPro" id="IPR045670">
    <property type="entry name" value="DUF5916"/>
</dbReference>
<name>A0A1M5AZN6_9FLAO</name>
<accession>A0A1M5AZN6</accession>
<keyword evidence="1" id="KW-0472">Membrane</keyword>
<evidence type="ECO:0000313" key="3">
    <source>
        <dbReference type="EMBL" id="SHF35392.1"/>
    </source>
</evidence>
<dbReference type="EMBL" id="FQVQ01000007">
    <property type="protein sequence ID" value="SHF35392.1"/>
    <property type="molecule type" value="Genomic_DNA"/>
</dbReference>